<evidence type="ECO:0000313" key="2">
    <source>
        <dbReference type="Proteomes" id="UP000237000"/>
    </source>
</evidence>
<dbReference type="OrthoDB" id="10339894at2759"/>
<dbReference type="EMBL" id="JXTC01000093">
    <property type="protein sequence ID" value="PON89531.1"/>
    <property type="molecule type" value="Genomic_DNA"/>
</dbReference>
<gene>
    <name evidence="1" type="ORF">TorRG33x02_146750</name>
</gene>
<protein>
    <submittedName>
        <fullName evidence="1">Uncharacterized protein</fullName>
    </submittedName>
</protein>
<dbReference type="InParanoid" id="A0A2P5EVH0"/>
<dbReference type="Proteomes" id="UP000237000">
    <property type="component" value="Unassembled WGS sequence"/>
</dbReference>
<accession>A0A2P5EVH0</accession>
<reference evidence="2" key="1">
    <citation type="submission" date="2016-06" db="EMBL/GenBank/DDBJ databases">
        <title>Parallel loss of symbiosis genes in relatives of nitrogen-fixing non-legume Parasponia.</title>
        <authorList>
            <person name="Van Velzen R."/>
            <person name="Holmer R."/>
            <person name="Bu F."/>
            <person name="Rutten L."/>
            <person name="Van Zeijl A."/>
            <person name="Liu W."/>
            <person name="Santuari L."/>
            <person name="Cao Q."/>
            <person name="Sharma T."/>
            <person name="Shen D."/>
            <person name="Roswanjaya Y."/>
            <person name="Wardhani T."/>
            <person name="Kalhor M.S."/>
            <person name="Jansen J."/>
            <person name="Van den Hoogen J."/>
            <person name="Gungor B."/>
            <person name="Hartog M."/>
            <person name="Hontelez J."/>
            <person name="Verver J."/>
            <person name="Yang W.-C."/>
            <person name="Schijlen E."/>
            <person name="Repin R."/>
            <person name="Schilthuizen M."/>
            <person name="Schranz E."/>
            <person name="Heidstra R."/>
            <person name="Miyata K."/>
            <person name="Fedorova E."/>
            <person name="Kohlen W."/>
            <person name="Bisseling T."/>
            <person name="Smit S."/>
            <person name="Geurts R."/>
        </authorList>
    </citation>
    <scope>NUCLEOTIDE SEQUENCE [LARGE SCALE GENOMIC DNA]</scope>
    <source>
        <strain evidence="2">cv. RG33-2</strain>
    </source>
</reference>
<feature type="non-terminal residue" evidence="1">
    <location>
        <position position="1"/>
    </location>
</feature>
<organism evidence="1 2">
    <name type="scientific">Trema orientale</name>
    <name type="common">Charcoal tree</name>
    <name type="synonym">Celtis orientalis</name>
    <dbReference type="NCBI Taxonomy" id="63057"/>
    <lineage>
        <taxon>Eukaryota</taxon>
        <taxon>Viridiplantae</taxon>
        <taxon>Streptophyta</taxon>
        <taxon>Embryophyta</taxon>
        <taxon>Tracheophyta</taxon>
        <taxon>Spermatophyta</taxon>
        <taxon>Magnoliopsida</taxon>
        <taxon>eudicotyledons</taxon>
        <taxon>Gunneridae</taxon>
        <taxon>Pentapetalae</taxon>
        <taxon>rosids</taxon>
        <taxon>fabids</taxon>
        <taxon>Rosales</taxon>
        <taxon>Cannabaceae</taxon>
        <taxon>Trema</taxon>
    </lineage>
</organism>
<proteinExistence type="predicted"/>
<name>A0A2P5EVH0_TREOI</name>
<dbReference type="AlphaFoldDB" id="A0A2P5EVH0"/>
<evidence type="ECO:0000313" key="1">
    <source>
        <dbReference type="EMBL" id="PON89531.1"/>
    </source>
</evidence>
<sequence length="86" mass="9854">YKVKVKDKRYKRDQTQALSTNSLSNQVLSKSFVWKFPTSPENVTRRPDSRILRSPALDHVKFSTFLSLPLSVMARPETRLSSSSDP</sequence>
<comment type="caution">
    <text evidence="1">The sequence shown here is derived from an EMBL/GenBank/DDBJ whole genome shotgun (WGS) entry which is preliminary data.</text>
</comment>
<keyword evidence="2" id="KW-1185">Reference proteome</keyword>